<dbReference type="Proteomes" id="UP000678499">
    <property type="component" value="Unassembled WGS sequence"/>
</dbReference>
<feature type="compositionally biased region" description="Low complexity" evidence="1">
    <location>
        <begin position="260"/>
        <end position="304"/>
    </location>
</feature>
<dbReference type="AlphaFoldDB" id="A0A7R9BS60"/>
<evidence type="ECO:0000256" key="1">
    <source>
        <dbReference type="SAM" id="MobiDB-lite"/>
    </source>
</evidence>
<feature type="compositionally biased region" description="Basic and acidic residues" evidence="1">
    <location>
        <begin position="110"/>
        <end position="125"/>
    </location>
</feature>
<feature type="region of interest" description="Disordered" evidence="1">
    <location>
        <begin position="1"/>
        <end position="72"/>
    </location>
</feature>
<dbReference type="EMBL" id="CAJPEX010001452">
    <property type="protein sequence ID" value="CAG0919198.1"/>
    <property type="molecule type" value="Genomic_DNA"/>
</dbReference>
<evidence type="ECO:0000313" key="3">
    <source>
        <dbReference type="Proteomes" id="UP000678499"/>
    </source>
</evidence>
<keyword evidence="3" id="KW-1185">Reference proteome</keyword>
<reference evidence="2" key="1">
    <citation type="submission" date="2020-11" db="EMBL/GenBank/DDBJ databases">
        <authorList>
            <person name="Tran Van P."/>
        </authorList>
    </citation>
    <scope>NUCLEOTIDE SEQUENCE</scope>
</reference>
<sequence length="459" mass="52058">MGLRHTDAPASRPLGHHSGHRRPRRRPQHKRPRRYRSSGKQRKPKKQRQHEPKRKSSTRSKPKTSVPPAPAPVPLIIYKLPGLYSSSEVKPTGYNYFTLGEPKTAPIKNSGEKSEEKSGLSGETESKKNQMKIVVFYMSDFVISEMFCRSLNFFSYGNGAREKHATQLFSYRIVKTAFPASEAEVFLGDGENSSSLNHRNGETGIFKPTQIICFSGDDSGKGSGYRLTPDVLKSSIEELLEYETVYRSSYDKVPTETERGSTYSYTSSTNSSTRRPDLPSSVSRYSSSSPSYRNYSTSYRSPTSGGVTGYTIETRTETKPIIPGLNATTTTTRVRDYGDPVSSVIPRTYYRTRYSNNKEPYFCTGIFVAIRICHRKDEPTECVDDVFVLFVVVYEFVHDECNHGRTYPFTSCRCLDTSNHFDATWMNLIGREDEFVSPPVSKFNRVHERDFCYPESPVV</sequence>
<evidence type="ECO:0000313" key="2">
    <source>
        <dbReference type="EMBL" id="CAD7279046.1"/>
    </source>
</evidence>
<feature type="region of interest" description="Disordered" evidence="1">
    <location>
        <begin position="251"/>
        <end position="307"/>
    </location>
</feature>
<organism evidence="2">
    <name type="scientific">Notodromas monacha</name>
    <dbReference type="NCBI Taxonomy" id="399045"/>
    <lineage>
        <taxon>Eukaryota</taxon>
        <taxon>Metazoa</taxon>
        <taxon>Ecdysozoa</taxon>
        <taxon>Arthropoda</taxon>
        <taxon>Crustacea</taxon>
        <taxon>Oligostraca</taxon>
        <taxon>Ostracoda</taxon>
        <taxon>Podocopa</taxon>
        <taxon>Podocopida</taxon>
        <taxon>Cypridocopina</taxon>
        <taxon>Cypridoidea</taxon>
        <taxon>Cyprididae</taxon>
        <taxon>Notodromas</taxon>
    </lineage>
</organism>
<feature type="compositionally biased region" description="Basic residues" evidence="1">
    <location>
        <begin position="14"/>
        <end position="62"/>
    </location>
</feature>
<gene>
    <name evidence="2" type="ORF">NMOB1V02_LOCUS6731</name>
</gene>
<name>A0A7R9BS60_9CRUS</name>
<proteinExistence type="predicted"/>
<protein>
    <submittedName>
        <fullName evidence="2">Uncharacterized protein</fullName>
    </submittedName>
</protein>
<accession>A0A7R9BS60</accession>
<feature type="region of interest" description="Disordered" evidence="1">
    <location>
        <begin position="99"/>
        <end position="125"/>
    </location>
</feature>
<dbReference type="EMBL" id="OA883489">
    <property type="protein sequence ID" value="CAD7279046.1"/>
    <property type="molecule type" value="Genomic_DNA"/>
</dbReference>